<evidence type="ECO:0000256" key="3">
    <source>
        <dbReference type="ARBA" id="ARBA00022692"/>
    </source>
</evidence>
<name>A0AAD7Y3U0_9FUNG</name>
<organism evidence="8 9">
    <name type="scientific">Lichtheimia ornata</name>
    <dbReference type="NCBI Taxonomy" id="688661"/>
    <lineage>
        <taxon>Eukaryota</taxon>
        <taxon>Fungi</taxon>
        <taxon>Fungi incertae sedis</taxon>
        <taxon>Mucoromycota</taxon>
        <taxon>Mucoromycotina</taxon>
        <taxon>Mucoromycetes</taxon>
        <taxon>Mucorales</taxon>
        <taxon>Lichtheimiaceae</taxon>
        <taxon>Lichtheimia</taxon>
    </lineage>
</organism>
<dbReference type="Gene3D" id="1.20.120.1630">
    <property type="match status" value="1"/>
</dbReference>
<comment type="caution">
    <text evidence="8">The sequence shown here is derived from an EMBL/GenBank/DDBJ whole genome shotgun (WGS) entry which is preliminary data.</text>
</comment>
<evidence type="ECO:0000256" key="1">
    <source>
        <dbReference type="ARBA" id="ARBA00004141"/>
    </source>
</evidence>
<dbReference type="Pfam" id="PF02544">
    <property type="entry name" value="Steroid_dh"/>
    <property type="match status" value="1"/>
</dbReference>
<keyword evidence="4 6" id="KW-1133">Transmembrane helix</keyword>
<dbReference type="Proteomes" id="UP001234581">
    <property type="component" value="Unassembled WGS sequence"/>
</dbReference>
<proteinExistence type="inferred from homology"/>
<evidence type="ECO:0000313" key="9">
    <source>
        <dbReference type="Proteomes" id="UP001234581"/>
    </source>
</evidence>
<accession>A0AAD7Y3U0</accession>
<comment type="subcellular location">
    <subcellularLocation>
        <location evidence="1">Membrane</location>
        <topology evidence="1">Multi-pass membrane protein</topology>
    </subcellularLocation>
</comment>
<dbReference type="GO" id="GO:0003865">
    <property type="term" value="F:3-oxo-5-alpha-steroid 4-dehydrogenase activity"/>
    <property type="evidence" value="ECO:0007669"/>
    <property type="project" value="InterPro"/>
</dbReference>
<dbReference type="GO" id="GO:0016020">
    <property type="term" value="C:membrane"/>
    <property type="evidence" value="ECO:0007669"/>
    <property type="project" value="UniProtKB-SubCell"/>
</dbReference>
<keyword evidence="9" id="KW-1185">Reference proteome</keyword>
<dbReference type="PROSITE" id="PS50244">
    <property type="entry name" value="S5A_REDUCTASE"/>
    <property type="match status" value="1"/>
</dbReference>
<dbReference type="PANTHER" id="PTHR10556">
    <property type="entry name" value="3-OXO-5-ALPHA-STEROID 4-DEHYDROGENASE"/>
    <property type="match status" value="1"/>
</dbReference>
<dbReference type="InterPro" id="IPR016636">
    <property type="entry name" value="3-oxo-5-alpha-steroid_4-DH"/>
</dbReference>
<dbReference type="GO" id="GO:0008202">
    <property type="term" value="P:steroid metabolic process"/>
    <property type="evidence" value="ECO:0007669"/>
    <property type="project" value="InterPro"/>
</dbReference>
<protein>
    <recommendedName>
        <fullName evidence="7">3-oxo-5-alpha-steroid 4-dehydrogenase C-terminal domain-containing protein</fullName>
    </recommendedName>
</protein>
<feature type="domain" description="3-oxo-5-alpha-steroid 4-dehydrogenase C-terminal" evidence="7">
    <location>
        <begin position="119"/>
        <end position="271"/>
    </location>
</feature>
<feature type="transmembrane region" description="Helical" evidence="6">
    <location>
        <begin position="115"/>
        <end position="134"/>
    </location>
</feature>
<dbReference type="InterPro" id="IPR001104">
    <property type="entry name" value="3-oxo-5_a-steroid_4-DH_C"/>
</dbReference>
<keyword evidence="5 6" id="KW-0472">Membrane</keyword>
<dbReference type="RefSeq" id="XP_058348189.1">
    <property type="nucleotide sequence ID" value="XM_058480625.1"/>
</dbReference>
<keyword evidence="3 6" id="KW-0812">Transmembrane</keyword>
<dbReference type="PIRSF" id="PIRSF015596">
    <property type="entry name" value="5_alpha-SR2"/>
    <property type="match status" value="1"/>
</dbReference>
<evidence type="ECO:0000259" key="7">
    <source>
        <dbReference type="Pfam" id="PF02544"/>
    </source>
</evidence>
<gene>
    <name evidence="8" type="ORF">O0I10_000515</name>
</gene>
<dbReference type="GeneID" id="83207937"/>
<evidence type="ECO:0000256" key="4">
    <source>
        <dbReference type="ARBA" id="ARBA00022989"/>
    </source>
</evidence>
<dbReference type="PANTHER" id="PTHR10556:SF43">
    <property type="entry name" value="STEROID 5-ALPHA-REDUCTASE DET2"/>
    <property type="match status" value="1"/>
</dbReference>
<sequence>MLAECVEKITTWWRDPANYNMALMAYKSMPPLIAPLLFWIDAPYGRFAGKLIVDWNLPGKLTWCLMEVLSPVAYAVSMTTIGSWSQSSSSQKLLTGLWMAHYTNRAIIHPYRAPSMAPINVITMLASVVFNFLNGYTNGMWNARNTFDIATPRVMLGVALWLTGLSINIYHDSVLFNLRRQRRQQSSSSNQQRYFIPYDGLFKLVSCPNYLGEMIEWTGYAIIAWPSAPANVFALATVANLGPRAVRTHAWYKQKFTDYPRTRKALIPFLF</sequence>
<dbReference type="EMBL" id="JARTCD010000002">
    <property type="protein sequence ID" value="KAJ8663277.1"/>
    <property type="molecule type" value="Genomic_DNA"/>
</dbReference>
<dbReference type="InterPro" id="IPR039357">
    <property type="entry name" value="SRD5A/TECR"/>
</dbReference>
<comment type="similarity">
    <text evidence="2">Belongs to the steroid 5-alpha reductase family.</text>
</comment>
<reference evidence="8 9" key="1">
    <citation type="submission" date="2023-03" db="EMBL/GenBank/DDBJ databases">
        <title>Genome sequence of Lichtheimia ornata CBS 291.66.</title>
        <authorList>
            <person name="Mohabir J.T."/>
            <person name="Shea T.P."/>
            <person name="Kurbessoian T."/>
            <person name="Berby B."/>
            <person name="Fontaine J."/>
            <person name="Livny J."/>
            <person name="Gnirke A."/>
            <person name="Stajich J.E."/>
            <person name="Cuomo C.A."/>
        </authorList>
    </citation>
    <scope>NUCLEOTIDE SEQUENCE [LARGE SCALE GENOMIC DNA]</scope>
    <source>
        <strain evidence="8">CBS 291.66</strain>
    </source>
</reference>
<feature type="transmembrane region" description="Helical" evidence="6">
    <location>
        <begin position="154"/>
        <end position="178"/>
    </location>
</feature>
<dbReference type="AlphaFoldDB" id="A0AAD7Y3U0"/>
<evidence type="ECO:0000256" key="2">
    <source>
        <dbReference type="ARBA" id="ARBA00007742"/>
    </source>
</evidence>
<evidence type="ECO:0000256" key="6">
    <source>
        <dbReference type="SAM" id="Phobius"/>
    </source>
</evidence>
<evidence type="ECO:0000313" key="8">
    <source>
        <dbReference type="EMBL" id="KAJ8663277.1"/>
    </source>
</evidence>
<evidence type="ECO:0000256" key="5">
    <source>
        <dbReference type="ARBA" id="ARBA00023136"/>
    </source>
</evidence>